<evidence type="ECO:0000256" key="3">
    <source>
        <dbReference type="ARBA" id="ARBA00023315"/>
    </source>
</evidence>
<proteinExistence type="inferred from homology"/>
<dbReference type="OMA" id="WVEIHRP"/>
<keyword evidence="3" id="KW-0012">Acyltransferase</keyword>
<dbReference type="OrthoDB" id="1862401at2759"/>
<name>A0A3B6CE84_WHEAT</name>
<dbReference type="AlphaFoldDB" id="A0A3B6CE84"/>
<evidence type="ECO:0000256" key="1">
    <source>
        <dbReference type="ARBA" id="ARBA00009861"/>
    </source>
</evidence>
<keyword evidence="2" id="KW-0808">Transferase</keyword>
<protein>
    <submittedName>
        <fullName evidence="4">Uncharacterized protein</fullName>
    </submittedName>
</protein>
<dbReference type="EnsemblPlants" id="TraesCS2B02G449600.1">
    <property type="protein sequence ID" value="TraesCS2B02G449600.1"/>
    <property type="gene ID" value="TraesCS2B02G449600"/>
</dbReference>
<organism evidence="4">
    <name type="scientific">Triticum aestivum</name>
    <name type="common">Wheat</name>
    <dbReference type="NCBI Taxonomy" id="4565"/>
    <lineage>
        <taxon>Eukaryota</taxon>
        <taxon>Viridiplantae</taxon>
        <taxon>Streptophyta</taxon>
        <taxon>Embryophyta</taxon>
        <taxon>Tracheophyta</taxon>
        <taxon>Spermatophyta</taxon>
        <taxon>Magnoliopsida</taxon>
        <taxon>Liliopsida</taxon>
        <taxon>Poales</taxon>
        <taxon>Poaceae</taxon>
        <taxon>BOP clade</taxon>
        <taxon>Pooideae</taxon>
        <taxon>Triticodae</taxon>
        <taxon>Triticeae</taxon>
        <taxon>Triticinae</taxon>
        <taxon>Triticum</taxon>
    </lineage>
</organism>
<dbReference type="Gramene" id="TraesCS2B02G449600.1">
    <property type="protein sequence ID" value="TraesCS2B02G449600.1"/>
    <property type="gene ID" value="TraesCS2B02G449600"/>
</dbReference>
<evidence type="ECO:0000313" key="4">
    <source>
        <dbReference type="EnsemblPlants" id="TraesCS2B02G449600.1"/>
    </source>
</evidence>
<evidence type="ECO:0000256" key="2">
    <source>
        <dbReference type="ARBA" id="ARBA00022679"/>
    </source>
</evidence>
<evidence type="ECO:0000313" key="5">
    <source>
        <dbReference type="Proteomes" id="UP000019116"/>
    </source>
</evidence>
<dbReference type="Pfam" id="PF02458">
    <property type="entry name" value="Transferase"/>
    <property type="match status" value="2"/>
</dbReference>
<reference evidence="4" key="1">
    <citation type="submission" date="2018-08" db="EMBL/GenBank/DDBJ databases">
        <authorList>
            <person name="Rossello M."/>
        </authorList>
    </citation>
    <scope>NUCLEOTIDE SEQUENCE [LARGE SCALE GENOMIC DNA]</scope>
    <source>
        <strain evidence="4">cv. Chinese Spring</strain>
    </source>
</reference>
<dbReference type="GO" id="GO:0016747">
    <property type="term" value="F:acyltransferase activity, transferring groups other than amino-acyl groups"/>
    <property type="evidence" value="ECO:0000318"/>
    <property type="project" value="GO_Central"/>
</dbReference>
<dbReference type="SMR" id="A0A3B6CE84"/>
<reference evidence="4" key="2">
    <citation type="submission" date="2018-10" db="UniProtKB">
        <authorList>
            <consortium name="EnsemblPlants"/>
        </authorList>
    </citation>
    <scope>IDENTIFICATION</scope>
</reference>
<dbReference type="InterPro" id="IPR023213">
    <property type="entry name" value="CAT-like_dom_sf"/>
</dbReference>
<keyword evidence="5" id="KW-1185">Reference proteome</keyword>
<dbReference type="STRING" id="4565.A0A3B6CE84"/>
<sequence length="452" mass="48317">MVRETTEAHGGEVTIMSATTVAPALPLQEHRLPLSNLDLLLPPIDVGVFFCYLHPAPTAAALKEALAKVLVAYYPLAGEVVANGDGEPELLCTCRGVDFTEASAGDTELRELRLGIVDEGIDKLVPSKKAGVMSVQVKISPTWSRSQSLSAAAPSSAALSTTGSATRLLLQHVPRRMGRRSPWWLRTTGPDLPPLPSVPARPIPALIDRLFSPLSSAPPPPPATVAATAVNRIYHIATADVAALQSTAGPGRTKLEAFTAHLWQLCSKAASAHQHLCCMGMVVDGRARMSPDGAMKAYFGNVLTITYGVTSTDDLRRRMALADVADDVHRWVREAATDEHFRGLIDWVEALRPKPAAARAYLGGTGGNKATACIVSSGMSFPVREINFGTGLPAFASYHFPWPAGAAYVMPMPSARGDGEWVVYVHAAPELVKVIEEEPTVFKVLENSYVFG</sequence>
<dbReference type="PaxDb" id="4565-Traes_2BL_13C33B42C.2"/>
<dbReference type="InterPro" id="IPR050317">
    <property type="entry name" value="Plant_Fungal_Acyltransferase"/>
</dbReference>
<comment type="similarity">
    <text evidence="1">Belongs to the plant acyltransferase family.</text>
</comment>
<dbReference type="PANTHER" id="PTHR31642:SF266">
    <property type="entry name" value="HXXXD-TYPE ACYL-TRANSFERASE FAMILY PROTEIN"/>
    <property type="match status" value="1"/>
</dbReference>
<dbReference type="Proteomes" id="UP000019116">
    <property type="component" value="Chromosome 2B"/>
</dbReference>
<dbReference type="Gene3D" id="3.30.559.10">
    <property type="entry name" value="Chloramphenicol acetyltransferase-like domain"/>
    <property type="match status" value="2"/>
</dbReference>
<accession>A0A3B6CE84</accession>
<dbReference type="PANTHER" id="PTHR31642">
    <property type="entry name" value="TRICHOTHECENE 3-O-ACETYLTRANSFERASE"/>
    <property type="match status" value="1"/>
</dbReference>
<dbReference type="Gramene" id="TraesCS2B03G1142500.1">
    <property type="protein sequence ID" value="TraesCS2B03G1142500.1.CDS"/>
    <property type="gene ID" value="TraesCS2B03G1142500"/>
</dbReference>